<dbReference type="Gene3D" id="2.60.120.260">
    <property type="entry name" value="Galactose-binding domain-like"/>
    <property type="match status" value="2"/>
</dbReference>
<evidence type="ECO:0000259" key="11">
    <source>
        <dbReference type="Pfam" id="PF21467"/>
    </source>
</evidence>
<dbReference type="OrthoDB" id="1657402at2759"/>
<evidence type="ECO:0000256" key="4">
    <source>
        <dbReference type="ARBA" id="ARBA00023180"/>
    </source>
</evidence>
<dbReference type="GO" id="GO:0004565">
    <property type="term" value="F:beta-galactosidase activity"/>
    <property type="evidence" value="ECO:0007669"/>
    <property type="project" value="UniProtKB-EC"/>
</dbReference>
<dbReference type="PROSITE" id="PS01182">
    <property type="entry name" value="GLYCOSYL_HYDROL_F35"/>
    <property type="match status" value="1"/>
</dbReference>
<evidence type="ECO:0000313" key="13">
    <source>
        <dbReference type="Proteomes" id="UP000835052"/>
    </source>
</evidence>
<gene>
    <name evidence="12" type="ORF">CAUJ_LOCUS16103</name>
</gene>
<feature type="active site" description="Nucleophile" evidence="6">
    <location>
        <position position="269"/>
    </location>
</feature>
<dbReference type="FunFam" id="3.20.20.80:FF:000017">
    <property type="entry name" value="Beta-galactosidase"/>
    <property type="match status" value="1"/>
</dbReference>
<dbReference type="InterPro" id="IPR008979">
    <property type="entry name" value="Galactose-bd-like_sf"/>
</dbReference>
<dbReference type="InterPro" id="IPR017853">
    <property type="entry name" value="GH"/>
</dbReference>
<evidence type="ECO:0000256" key="8">
    <source>
        <dbReference type="RuleBase" id="RU003679"/>
    </source>
</evidence>
<dbReference type="EMBL" id="CAJGYM010000254">
    <property type="protein sequence ID" value="CAD6200206.1"/>
    <property type="molecule type" value="Genomic_DNA"/>
</dbReference>
<protein>
    <recommendedName>
        <fullName evidence="7">Beta-galactosidase</fullName>
        <ecNumber evidence="7">3.2.1.23</ecNumber>
    </recommendedName>
</protein>
<dbReference type="InterPro" id="IPR048913">
    <property type="entry name" value="BetaGal_gal-bd"/>
</dbReference>
<evidence type="ECO:0000313" key="12">
    <source>
        <dbReference type="EMBL" id="CAD6200206.1"/>
    </source>
</evidence>
<keyword evidence="2" id="KW-0732">Signal</keyword>
<accession>A0A8S1HVS7</accession>
<evidence type="ECO:0000259" key="10">
    <source>
        <dbReference type="Pfam" id="PF21317"/>
    </source>
</evidence>
<comment type="similarity">
    <text evidence="1 8">Belongs to the glycosyl hydrolase 35 family.</text>
</comment>
<evidence type="ECO:0000256" key="2">
    <source>
        <dbReference type="ARBA" id="ARBA00022729"/>
    </source>
</evidence>
<dbReference type="InterPro" id="IPR019801">
    <property type="entry name" value="Glyco_hydro_35_CS"/>
</dbReference>
<dbReference type="Pfam" id="PF01301">
    <property type="entry name" value="Glyco_hydro_35"/>
    <property type="match status" value="1"/>
</dbReference>
<dbReference type="AlphaFoldDB" id="A0A8S1HVS7"/>
<dbReference type="InterPro" id="IPR026283">
    <property type="entry name" value="B-gal_1-like"/>
</dbReference>
<evidence type="ECO:0000256" key="3">
    <source>
        <dbReference type="ARBA" id="ARBA00022801"/>
    </source>
</evidence>
<evidence type="ECO:0000256" key="1">
    <source>
        <dbReference type="ARBA" id="ARBA00009809"/>
    </source>
</evidence>
<dbReference type="Pfam" id="PF21317">
    <property type="entry name" value="BetaGal_ABD_1"/>
    <property type="match status" value="1"/>
</dbReference>
<dbReference type="GO" id="GO:0005975">
    <property type="term" value="P:carbohydrate metabolic process"/>
    <property type="evidence" value="ECO:0007669"/>
    <property type="project" value="InterPro"/>
</dbReference>
<dbReference type="PRINTS" id="PR00742">
    <property type="entry name" value="GLHYDRLASE35"/>
</dbReference>
<comment type="catalytic activity">
    <reaction evidence="7">
        <text>Hydrolysis of terminal non-reducing beta-D-galactose residues in beta-D-galactosides.</text>
        <dbReference type="EC" id="3.2.1.23"/>
    </reaction>
</comment>
<dbReference type="SUPFAM" id="SSF51445">
    <property type="entry name" value="(Trans)glycosidases"/>
    <property type="match status" value="1"/>
</dbReference>
<feature type="domain" description="Beta-galactosidase 1-like first all-beta" evidence="10">
    <location>
        <begin position="411"/>
        <end position="526"/>
    </location>
</feature>
<dbReference type="PIRSF" id="PIRSF006336">
    <property type="entry name" value="B-gal"/>
    <property type="match status" value="1"/>
</dbReference>
<keyword evidence="3 7" id="KW-0378">Hydrolase</keyword>
<dbReference type="Proteomes" id="UP000835052">
    <property type="component" value="Unassembled WGS sequence"/>
</dbReference>
<keyword evidence="5 7" id="KW-0326">Glycosidase</keyword>
<organism evidence="12 13">
    <name type="scientific">Caenorhabditis auriculariae</name>
    <dbReference type="NCBI Taxonomy" id="2777116"/>
    <lineage>
        <taxon>Eukaryota</taxon>
        <taxon>Metazoa</taxon>
        <taxon>Ecdysozoa</taxon>
        <taxon>Nematoda</taxon>
        <taxon>Chromadorea</taxon>
        <taxon>Rhabditida</taxon>
        <taxon>Rhabditina</taxon>
        <taxon>Rhabditomorpha</taxon>
        <taxon>Rhabditoidea</taxon>
        <taxon>Rhabditidae</taxon>
        <taxon>Peloderinae</taxon>
        <taxon>Caenorhabditis</taxon>
    </lineage>
</organism>
<dbReference type="InterPro" id="IPR001944">
    <property type="entry name" value="Glycoside_Hdrlase_35"/>
</dbReference>
<reference evidence="12" key="1">
    <citation type="submission" date="2020-10" db="EMBL/GenBank/DDBJ databases">
        <authorList>
            <person name="Kikuchi T."/>
        </authorList>
    </citation>
    <scope>NUCLEOTIDE SEQUENCE</scope>
    <source>
        <strain evidence="12">NKZ352</strain>
    </source>
</reference>
<feature type="active site" description="Proton donor" evidence="6">
    <location>
        <position position="189"/>
    </location>
</feature>
<dbReference type="InterPro" id="IPR031330">
    <property type="entry name" value="Gly_Hdrlase_35_cat"/>
</dbReference>
<evidence type="ECO:0000259" key="9">
    <source>
        <dbReference type="Pfam" id="PF01301"/>
    </source>
</evidence>
<feature type="domain" description="Beta-galactosidase galactose-binding" evidence="11">
    <location>
        <begin position="559"/>
        <end position="606"/>
    </location>
</feature>
<dbReference type="EC" id="3.2.1.23" evidence="7"/>
<comment type="caution">
    <text evidence="12">The sequence shown here is derived from an EMBL/GenBank/DDBJ whole genome shotgun (WGS) entry which is preliminary data.</text>
</comment>
<feature type="domain" description="Glycoside hydrolase 35 catalytic" evidence="9">
    <location>
        <begin position="42"/>
        <end position="359"/>
    </location>
</feature>
<name>A0A8S1HVS7_9PELO</name>
<dbReference type="Gene3D" id="3.20.20.80">
    <property type="entry name" value="Glycosidases"/>
    <property type="match status" value="1"/>
</dbReference>
<keyword evidence="4" id="KW-0325">Glycoprotein</keyword>
<evidence type="ECO:0000256" key="6">
    <source>
        <dbReference type="PIRSR" id="PIRSR006336-1"/>
    </source>
</evidence>
<dbReference type="Pfam" id="PF21467">
    <property type="entry name" value="BetaGal_gal-bd"/>
    <property type="match status" value="1"/>
</dbReference>
<evidence type="ECO:0000256" key="7">
    <source>
        <dbReference type="RuleBase" id="RU000675"/>
    </source>
</evidence>
<evidence type="ECO:0000256" key="5">
    <source>
        <dbReference type="ARBA" id="ARBA00023295"/>
    </source>
</evidence>
<sequence>ADKGQAVAFPTMRLFRLGLIFSSFLVLIEGRTFSIDYANNRFLKDGQPFRYIAGSVHYFRTHPAQWNDRLTAVRAAGLNAITTYIPWNFHETFEKQYNFSGWRDIGKFFELAAANELAVILRPGPYICAEWENGGLPYWLLKTPNIGLRSSQPDFLNAALGWWDVLLPKVEPYLWKNGGPVIMVQVENEYGSFGCDAAYRDALRDKAIQKLGADTVLFTTDPPEFIKCGAIDGVYATVDFGQRGLLLMDEYFSIQRKHNPQGGPRVNSEYYPGWYSTWGGAALPNQQSSPESVLEMTEKMFARNASFNYYMFHGGTNFEFWNGAEYDAGLVTSYDYSAPLTEAGAANEKYKKVADFISKIPGWPNPPSPTPRPSPSFAMPSISLKRMGNINEYLKNGMLFTASRVQTSNQPTNFENLDQPFGFVMYETTVTAAQVASISGNFFNGSMVRDFGYVYINETYKFTLSTHFKPNTVTSGRLTVSAGDVIRILVESQGRLTWETIKDFKGIIGTPTLGGVPLLNWKQTPIDIEKISEGRAPPPSLTGFRPADVFYGEVALGTRIADTYIDMSSWGKGVVFINGFNIGRYWSTHGPQKALYVPLPLLKPSDSNTIAVFELEKLSSDCLATGTYCTINLINHPIL</sequence>
<feature type="non-terminal residue" evidence="12">
    <location>
        <position position="1"/>
    </location>
</feature>
<proteinExistence type="inferred from homology"/>
<dbReference type="InterPro" id="IPR048912">
    <property type="entry name" value="BetaGal1-like_ABD1"/>
</dbReference>
<dbReference type="SUPFAM" id="SSF49785">
    <property type="entry name" value="Galactose-binding domain-like"/>
    <property type="match status" value="1"/>
</dbReference>
<keyword evidence="13" id="KW-1185">Reference proteome</keyword>
<dbReference type="PANTHER" id="PTHR23421">
    <property type="entry name" value="BETA-GALACTOSIDASE RELATED"/>
    <property type="match status" value="1"/>
</dbReference>